<accession>A0A0W0GG47</accession>
<evidence type="ECO:0000256" key="5">
    <source>
        <dbReference type="ARBA" id="ARBA00022898"/>
    </source>
</evidence>
<dbReference type="PATRIC" id="fig|1217799.6.peg.359"/>
<keyword evidence="9" id="KW-1185">Reference proteome</keyword>
<dbReference type="GO" id="GO:0008483">
    <property type="term" value="F:transaminase activity"/>
    <property type="evidence" value="ECO:0007669"/>
    <property type="project" value="UniProtKB-KW"/>
</dbReference>
<evidence type="ECO:0000256" key="1">
    <source>
        <dbReference type="ARBA" id="ARBA00001933"/>
    </source>
</evidence>
<dbReference type="AlphaFoldDB" id="A0A0W0GG47"/>
<dbReference type="Proteomes" id="UP000053947">
    <property type="component" value="Unassembled WGS sequence"/>
</dbReference>
<dbReference type="Pfam" id="PF00155">
    <property type="entry name" value="Aminotran_1_2"/>
    <property type="match status" value="1"/>
</dbReference>
<dbReference type="EC" id="2.6.1.-" evidence="6"/>
<evidence type="ECO:0000256" key="6">
    <source>
        <dbReference type="RuleBase" id="RU000481"/>
    </source>
</evidence>
<dbReference type="InterPro" id="IPR050596">
    <property type="entry name" value="AspAT/PAT-like"/>
</dbReference>
<protein>
    <recommendedName>
        <fullName evidence="6">Aminotransferase</fullName>
        <ecNumber evidence="6">2.6.1.-</ecNumber>
    </recommendedName>
</protein>
<proteinExistence type="inferred from homology"/>
<dbReference type="PROSITE" id="PS00105">
    <property type="entry name" value="AA_TRANSFER_CLASS_1"/>
    <property type="match status" value="1"/>
</dbReference>
<dbReference type="EMBL" id="LFDV01000002">
    <property type="protein sequence ID" value="KTB47501.1"/>
    <property type="molecule type" value="Genomic_DNA"/>
</dbReference>
<comment type="caution">
    <text evidence="8">The sequence shown here is derived from an EMBL/GenBank/DDBJ whole genome shotgun (WGS) entry which is preliminary data.</text>
</comment>
<dbReference type="GO" id="GO:0006520">
    <property type="term" value="P:amino acid metabolic process"/>
    <property type="evidence" value="ECO:0007669"/>
    <property type="project" value="InterPro"/>
</dbReference>
<evidence type="ECO:0000259" key="7">
    <source>
        <dbReference type="Pfam" id="PF00155"/>
    </source>
</evidence>
<dbReference type="RefSeq" id="WP_058438126.1">
    <property type="nucleotide sequence ID" value="NZ_KQ758903.1"/>
</dbReference>
<keyword evidence="3 6" id="KW-0032">Aminotransferase</keyword>
<dbReference type="STRING" id="1217799.DEALK_03460"/>
<organism evidence="8 9">
    <name type="scientific">Dehalogenimonas alkenigignens</name>
    <dbReference type="NCBI Taxonomy" id="1217799"/>
    <lineage>
        <taxon>Bacteria</taxon>
        <taxon>Bacillati</taxon>
        <taxon>Chloroflexota</taxon>
        <taxon>Dehalococcoidia</taxon>
        <taxon>Dehalococcoidales</taxon>
        <taxon>Dehalococcoidaceae</taxon>
        <taxon>Dehalogenimonas</taxon>
    </lineage>
</organism>
<sequence length="392" mass="42717">MTIESKADRSLTSRRVKAIKPSGIRKFFDLLAGMEGAISLGVGEPDFATPWHIREAAIYALEHGRTMYTSNSGTPELRREIASYLSRTHNLDYDPLSEVVVTVGVSEALDLAARAILDPGDEVLLPDPCYVSYPSCVTLAGGVPVPVPTYESQSFELNPTDVARAITPRTRAILLGYPANPTGAVMPADKLAEIAILAERYNLIVISDEIYNRLTYGVTVPSFASLPGMKERTVVLNGVSKCYSMTGWRIGYAAGPKEIVAGMTKIHQYTMLCASSMGQAAAVEALKNGEDDITAMVDDYNRRRMVMVSGFNSLGLSCFDPRGAFYAFPSVKSTGLSSDEFAERLLKEEKVAVVPGTAFGEQGEGYLRCCYATAMSQIEEALERIQRFLNRL</sequence>
<dbReference type="OrthoDB" id="9813612at2"/>
<dbReference type="InterPro" id="IPR004839">
    <property type="entry name" value="Aminotransferase_I/II_large"/>
</dbReference>
<dbReference type="Gene3D" id="3.40.640.10">
    <property type="entry name" value="Type I PLP-dependent aspartate aminotransferase-like (Major domain)"/>
    <property type="match status" value="1"/>
</dbReference>
<dbReference type="PANTHER" id="PTHR46383">
    <property type="entry name" value="ASPARTATE AMINOTRANSFERASE"/>
    <property type="match status" value="1"/>
</dbReference>
<dbReference type="FunFam" id="3.40.640.10:FF:000033">
    <property type="entry name" value="Aspartate aminotransferase"/>
    <property type="match status" value="1"/>
</dbReference>
<dbReference type="CDD" id="cd00609">
    <property type="entry name" value="AAT_like"/>
    <property type="match status" value="1"/>
</dbReference>
<evidence type="ECO:0000256" key="4">
    <source>
        <dbReference type="ARBA" id="ARBA00022679"/>
    </source>
</evidence>
<evidence type="ECO:0000256" key="3">
    <source>
        <dbReference type="ARBA" id="ARBA00022576"/>
    </source>
</evidence>
<comment type="similarity">
    <text evidence="2 6">Belongs to the class-I pyridoxal-phosphate-dependent aminotransferase family.</text>
</comment>
<evidence type="ECO:0000313" key="8">
    <source>
        <dbReference type="EMBL" id="KTB47501.1"/>
    </source>
</evidence>
<dbReference type="SUPFAM" id="SSF53383">
    <property type="entry name" value="PLP-dependent transferases"/>
    <property type="match status" value="1"/>
</dbReference>
<keyword evidence="4 6" id="KW-0808">Transferase</keyword>
<evidence type="ECO:0000313" key="9">
    <source>
        <dbReference type="Proteomes" id="UP000053947"/>
    </source>
</evidence>
<dbReference type="InterPro" id="IPR015421">
    <property type="entry name" value="PyrdxlP-dep_Trfase_major"/>
</dbReference>
<dbReference type="GO" id="GO:0030170">
    <property type="term" value="F:pyridoxal phosphate binding"/>
    <property type="evidence" value="ECO:0007669"/>
    <property type="project" value="InterPro"/>
</dbReference>
<dbReference type="InterPro" id="IPR015422">
    <property type="entry name" value="PyrdxlP-dep_Trfase_small"/>
</dbReference>
<reference evidence="8 9" key="1">
    <citation type="submission" date="2015-06" db="EMBL/GenBank/DDBJ databases">
        <title>Genome sequence of the organohalide-respiring Dehalogenimonas alkenigignens type strain (IP3-3T).</title>
        <authorList>
            <person name="Key T.A."/>
            <person name="Richmond D.P."/>
            <person name="Bowman K.S."/>
            <person name="Cho Y.-J."/>
            <person name="Chun J."/>
            <person name="da Costa M.S."/>
            <person name="Rainey F.A."/>
            <person name="Moe W.M."/>
        </authorList>
    </citation>
    <scope>NUCLEOTIDE SEQUENCE [LARGE SCALE GENOMIC DNA]</scope>
    <source>
        <strain evidence="8 9">IP3-3</strain>
    </source>
</reference>
<keyword evidence="5" id="KW-0663">Pyridoxal phosphate</keyword>
<evidence type="ECO:0000256" key="2">
    <source>
        <dbReference type="ARBA" id="ARBA00007441"/>
    </source>
</evidence>
<comment type="cofactor">
    <cofactor evidence="1 6">
        <name>pyridoxal 5'-phosphate</name>
        <dbReference type="ChEBI" id="CHEBI:597326"/>
    </cofactor>
</comment>
<dbReference type="InterPro" id="IPR015424">
    <property type="entry name" value="PyrdxlP-dep_Trfase"/>
</dbReference>
<feature type="domain" description="Aminotransferase class I/classII large" evidence="7">
    <location>
        <begin position="38"/>
        <end position="385"/>
    </location>
</feature>
<name>A0A0W0GG47_9CHLR</name>
<dbReference type="InterPro" id="IPR004838">
    <property type="entry name" value="NHTrfase_class1_PyrdxlP-BS"/>
</dbReference>
<dbReference type="Gene3D" id="3.90.1150.10">
    <property type="entry name" value="Aspartate Aminotransferase, domain 1"/>
    <property type="match status" value="1"/>
</dbReference>
<gene>
    <name evidence="8" type="ORF">DEALK_03460</name>
</gene>
<dbReference type="PANTHER" id="PTHR46383:SF3">
    <property type="entry name" value="ASPARTATE AMINOTRANSFERASE-RELATED"/>
    <property type="match status" value="1"/>
</dbReference>